<evidence type="ECO:0000256" key="4">
    <source>
        <dbReference type="SAM" id="MobiDB-lite"/>
    </source>
</evidence>
<proteinExistence type="inferred from homology"/>
<dbReference type="AlphaFoldDB" id="A0A919CIP3"/>
<dbReference type="RefSeq" id="WP_193518106.1">
    <property type="nucleotide sequence ID" value="NZ_BMXL01000014.1"/>
</dbReference>
<protein>
    <recommendedName>
        <fullName evidence="3">Carboxylic ester hydrolase</fullName>
        <ecNumber evidence="3">3.1.1.-</ecNumber>
    </recommendedName>
</protein>
<evidence type="ECO:0000313" key="6">
    <source>
        <dbReference type="EMBL" id="GHD28429.1"/>
    </source>
</evidence>
<gene>
    <name evidence="6" type="ORF">GCM10007147_28340</name>
</gene>
<dbReference type="GO" id="GO:0016787">
    <property type="term" value="F:hydrolase activity"/>
    <property type="evidence" value="ECO:0007669"/>
    <property type="project" value="UniProtKB-KW"/>
</dbReference>
<dbReference type="EMBL" id="BMXL01000014">
    <property type="protein sequence ID" value="GHD28429.1"/>
    <property type="molecule type" value="Genomic_DNA"/>
</dbReference>
<dbReference type="InterPro" id="IPR002018">
    <property type="entry name" value="CarbesteraseB"/>
</dbReference>
<name>A0A919CIP3_9ACTN</name>
<organism evidence="6 7">
    <name type="scientific">Nocardiopsis kunsanensis</name>
    <dbReference type="NCBI Taxonomy" id="141693"/>
    <lineage>
        <taxon>Bacteria</taxon>
        <taxon>Bacillati</taxon>
        <taxon>Actinomycetota</taxon>
        <taxon>Actinomycetes</taxon>
        <taxon>Streptosporangiales</taxon>
        <taxon>Nocardiopsidaceae</taxon>
        <taxon>Nocardiopsis</taxon>
    </lineage>
</organism>
<dbReference type="PANTHER" id="PTHR11559">
    <property type="entry name" value="CARBOXYLESTERASE"/>
    <property type="match status" value="1"/>
</dbReference>
<comment type="similarity">
    <text evidence="1 3">Belongs to the type-B carboxylesterase/lipase family.</text>
</comment>
<sequence>MDDELTVHTPTGSYRGAHAPRSQTGTVVLHQGIPYAAAPFGEHRFAAPALPEPADGVRDCTAPGPPAPQGELLLGAARWTPGSPLDCLVLNVWSSARAGDQAPVLVWIHGGAYLVGSASEPTYDGTRLAETGLVVVGINYRVGFEGFGHVPGRPDNRGLLDQIAALRWVREHIPAFGGDPGNVTVAGESAGAGSVAALMAMPGARGLFHRAIAHSPPGDMVHTGTARLVSERFAQTLGVPLEAEALAALPPEKILEATEEVLTRTDADGRRTRSMTCFAPVVGGPELPEAPLEAIARGEASGIDVLTGHNLHEYRLFSELGQNVGVDDEQALQRKCSRLGLGPDEVAAYREIRPELSPRDLYVHIMGDAVFGEFTLRLAETHAAAGGHAHVFRLTLESPALRGRLGACHALDLPFAFGTLESELGAFLLGGEPADTHRALSRRLMNSWHDFAATGDAGWPPVTTGATPVKIWDEADELHSHDPSPAREIWRGIDLAPK</sequence>
<evidence type="ECO:0000256" key="1">
    <source>
        <dbReference type="ARBA" id="ARBA00005964"/>
    </source>
</evidence>
<dbReference type="InterPro" id="IPR050309">
    <property type="entry name" value="Type-B_Carboxylest/Lipase"/>
</dbReference>
<evidence type="ECO:0000259" key="5">
    <source>
        <dbReference type="Pfam" id="PF00135"/>
    </source>
</evidence>
<dbReference type="InterPro" id="IPR029058">
    <property type="entry name" value="AB_hydrolase_fold"/>
</dbReference>
<keyword evidence="7" id="KW-1185">Reference proteome</keyword>
<feature type="domain" description="Carboxylesterase type B" evidence="5">
    <location>
        <begin position="4"/>
        <end position="456"/>
    </location>
</feature>
<dbReference type="EC" id="3.1.1.-" evidence="3"/>
<dbReference type="Gene3D" id="3.40.50.1820">
    <property type="entry name" value="alpha/beta hydrolase"/>
    <property type="match status" value="1"/>
</dbReference>
<evidence type="ECO:0000256" key="3">
    <source>
        <dbReference type="RuleBase" id="RU361235"/>
    </source>
</evidence>
<comment type="caution">
    <text evidence="6">The sequence shown here is derived from an EMBL/GenBank/DDBJ whole genome shotgun (WGS) entry which is preliminary data.</text>
</comment>
<dbReference type="PROSITE" id="PS00122">
    <property type="entry name" value="CARBOXYLESTERASE_B_1"/>
    <property type="match status" value="1"/>
</dbReference>
<accession>A0A919CIP3</accession>
<feature type="region of interest" description="Disordered" evidence="4">
    <location>
        <begin position="1"/>
        <end position="23"/>
    </location>
</feature>
<dbReference type="Pfam" id="PF00135">
    <property type="entry name" value="COesterase"/>
    <property type="match status" value="1"/>
</dbReference>
<reference evidence="6 7" key="1">
    <citation type="journal article" date="2014" name="Int. J. Syst. Evol. Microbiol.">
        <title>Complete genome sequence of Corynebacterium casei LMG S-19264T (=DSM 44701T), isolated from a smear-ripened cheese.</title>
        <authorList>
            <consortium name="US DOE Joint Genome Institute (JGI-PGF)"/>
            <person name="Walter F."/>
            <person name="Albersmeier A."/>
            <person name="Kalinowski J."/>
            <person name="Ruckert C."/>
        </authorList>
    </citation>
    <scope>NUCLEOTIDE SEQUENCE [LARGE SCALE GENOMIC DNA]</scope>
    <source>
        <strain evidence="6 7">KCTC 19473</strain>
    </source>
</reference>
<evidence type="ECO:0000256" key="2">
    <source>
        <dbReference type="ARBA" id="ARBA00022801"/>
    </source>
</evidence>
<keyword evidence="2 3" id="KW-0378">Hydrolase</keyword>
<dbReference type="InterPro" id="IPR019826">
    <property type="entry name" value="Carboxylesterase_B_AS"/>
</dbReference>
<evidence type="ECO:0000313" key="7">
    <source>
        <dbReference type="Proteomes" id="UP000654947"/>
    </source>
</evidence>
<dbReference type="Proteomes" id="UP000654947">
    <property type="component" value="Unassembled WGS sequence"/>
</dbReference>
<dbReference type="SUPFAM" id="SSF53474">
    <property type="entry name" value="alpha/beta-Hydrolases"/>
    <property type="match status" value="1"/>
</dbReference>